<organism evidence="1 2">
    <name type="scientific">Polaribacter dokdonensis DSW-5</name>
    <dbReference type="NCBI Taxonomy" id="1300348"/>
    <lineage>
        <taxon>Bacteria</taxon>
        <taxon>Pseudomonadati</taxon>
        <taxon>Bacteroidota</taxon>
        <taxon>Flavobacteriia</taxon>
        <taxon>Flavobacteriales</taxon>
        <taxon>Flavobacteriaceae</taxon>
    </lineage>
</organism>
<dbReference type="PATRIC" id="fig|1300348.6.peg.2645"/>
<proteinExistence type="predicted"/>
<sequence>MIKNSKYFGQKDFETKLKALKKVEELEVVFQNKLKAIQELKSVLLRYCKLEH</sequence>
<dbReference type="EMBL" id="LGBR01000001">
    <property type="protein sequence ID" value="KOY53083.1"/>
    <property type="molecule type" value="Genomic_DNA"/>
</dbReference>
<gene>
    <name evidence="1" type="ORF">I602_2643</name>
</gene>
<protein>
    <submittedName>
        <fullName evidence="1">Uncharacterized protein</fullName>
    </submittedName>
</protein>
<name>A0A0M9CIB7_9FLAO</name>
<reference evidence="1 2" key="1">
    <citation type="submission" date="2015-07" db="EMBL/GenBank/DDBJ databases">
        <title>Genome of Polaribacter dokdonenesis DSW-5, isolated from seawater off Dokdo in Korea.</title>
        <authorList>
            <person name="Yoon K."/>
            <person name="Song J.Y."/>
            <person name="Kim J.F."/>
        </authorList>
    </citation>
    <scope>NUCLEOTIDE SEQUENCE [LARGE SCALE GENOMIC DNA]</scope>
    <source>
        <strain evidence="1 2">DSW-5</strain>
    </source>
</reference>
<evidence type="ECO:0000313" key="1">
    <source>
        <dbReference type="EMBL" id="KOY53083.1"/>
    </source>
</evidence>
<evidence type="ECO:0000313" key="2">
    <source>
        <dbReference type="Proteomes" id="UP000037716"/>
    </source>
</evidence>
<comment type="caution">
    <text evidence="1">The sequence shown here is derived from an EMBL/GenBank/DDBJ whole genome shotgun (WGS) entry which is preliminary data.</text>
</comment>
<accession>A0A0M9CIB7</accession>
<dbReference type="AlphaFoldDB" id="A0A0M9CIB7"/>
<dbReference type="Proteomes" id="UP000037716">
    <property type="component" value="Unassembled WGS sequence"/>
</dbReference>